<dbReference type="Proteomes" id="UP000194139">
    <property type="component" value="Chromosome"/>
</dbReference>
<keyword evidence="2" id="KW-0479">Metal-binding</keyword>
<dbReference type="InterPro" id="IPR029017">
    <property type="entry name" value="Enolase-like_N"/>
</dbReference>
<evidence type="ECO:0000256" key="3">
    <source>
        <dbReference type="ARBA" id="ARBA00022842"/>
    </source>
</evidence>
<dbReference type="PANTHER" id="PTHR13794">
    <property type="entry name" value="ENOLASE SUPERFAMILY, MANDELATE RACEMASE"/>
    <property type="match status" value="1"/>
</dbReference>
<dbReference type="GO" id="GO:0009063">
    <property type="term" value="P:amino acid catabolic process"/>
    <property type="evidence" value="ECO:0007669"/>
    <property type="project" value="InterPro"/>
</dbReference>
<keyword evidence="3" id="KW-0460">Magnesium</keyword>
<dbReference type="GO" id="GO:0016052">
    <property type="term" value="P:carbohydrate catabolic process"/>
    <property type="evidence" value="ECO:0007669"/>
    <property type="project" value="TreeGrafter"/>
</dbReference>
<dbReference type="SMART" id="SM00922">
    <property type="entry name" value="MR_MLE"/>
    <property type="match status" value="1"/>
</dbReference>
<dbReference type="Gene3D" id="3.30.390.10">
    <property type="entry name" value="Enolase-like, N-terminal domain"/>
    <property type="match status" value="1"/>
</dbReference>
<dbReference type="CDD" id="cd03316">
    <property type="entry name" value="MR_like"/>
    <property type="match status" value="1"/>
</dbReference>
<keyword evidence="6" id="KW-1185">Reference proteome</keyword>
<name>A0A1W6Z0D5_9BORD</name>
<dbReference type="Pfam" id="PF02746">
    <property type="entry name" value="MR_MLE_N"/>
    <property type="match status" value="1"/>
</dbReference>
<dbReference type="SFLD" id="SFLDG00179">
    <property type="entry name" value="mandelate_racemase"/>
    <property type="match status" value="1"/>
</dbReference>
<proteinExistence type="predicted"/>
<dbReference type="InterPro" id="IPR018110">
    <property type="entry name" value="Mandel_Rmase/mucon_lact_enz_CS"/>
</dbReference>
<dbReference type="InterPro" id="IPR036849">
    <property type="entry name" value="Enolase-like_C_sf"/>
</dbReference>
<comment type="cofactor">
    <cofactor evidence="1">
        <name>Mg(2+)</name>
        <dbReference type="ChEBI" id="CHEBI:18420"/>
    </cofactor>
</comment>
<dbReference type="Gene3D" id="3.20.20.120">
    <property type="entry name" value="Enolase-like C-terminal domain"/>
    <property type="match status" value="1"/>
</dbReference>
<gene>
    <name evidence="5" type="ORF">CAL13_10500</name>
</gene>
<dbReference type="InterPro" id="IPR046945">
    <property type="entry name" value="RHMD-like"/>
</dbReference>
<sequence length="384" mass="41051">MHSLPGSTPFTIAKIETFVFRAPIDQPVQTSFGIMRDRPAVLVRIEDRDGAHGWGEIWCNFPNVGAEHRARVLDSCVAPLVMGKSWASPAQAFQALDVQLRVLAIQSGEPGTLAQATAGLDVALWDLAARRLRQPLWRLLGGQSTVAVYASGLNPTEPGKLAEAKHREGYRAFKLKVGFGAERDVANLRALRTQFGPDTALMVDANQAWAPAAATEMSRRLAEFAPQWLEEPIPADHGQDDWRELAAASPIPLAGGENLRGDAAFDEAIAAGALQVIQPDLGKWGGFSGCLPVARRAMDRGRLFCPHWLGGGVGQVASLHLKAAAGGSGYAEVDSNPNPLRDLFAGGCLRPRDGVVTLPDAPGLGIEPDLAAAQDYLVSRLVQK</sequence>
<dbReference type="RefSeq" id="WP_086072331.1">
    <property type="nucleotide sequence ID" value="NZ_CP021109.1"/>
</dbReference>
<feature type="domain" description="Mandelate racemase/muconate lactonizing enzyme C-terminal" evidence="4">
    <location>
        <begin position="158"/>
        <end position="252"/>
    </location>
</feature>
<dbReference type="SUPFAM" id="SSF54826">
    <property type="entry name" value="Enolase N-terminal domain-like"/>
    <property type="match status" value="1"/>
</dbReference>
<evidence type="ECO:0000256" key="1">
    <source>
        <dbReference type="ARBA" id="ARBA00001946"/>
    </source>
</evidence>
<dbReference type="PANTHER" id="PTHR13794:SF58">
    <property type="entry name" value="MITOCHONDRIAL ENOLASE SUPERFAMILY MEMBER 1"/>
    <property type="match status" value="1"/>
</dbReference>
<dbReference type="PROSITE" id="PS00908">
    <property type="entry name" value="MR_MLE_1"/>
    <property type="match status" value="1"/>
</dbReference>
<evidence type="ECO:0000259" key="4">
    <source>
        <dbReference type="SMART" id="SM00922"/>
    </source>
</evidence>
<dbReference type="PROSITE" id="PS00909">
    <property type="entry name" value="MR_MLE_2"/>
    <property type="match status" value="1"/>
</dbReference>
<dbReference type="GO" id="GO:0000287">
    <property type="term" value="F:magnesium ion binding"/>
    <property type="evidence" value="ECO:0007669"/>
    <property type="project" value="TreeGrafter"/>
</dbReference>
<dbReference type="EMBL" id="CP021109">
    <property type="protein sequence ID" value="ARP86589.1"/>
    <property type="molecule type" value="Genomic_DNA"/>
</dbReference>
<evidence type="ECO:0000313" key="6">
    <source>
        <dbReference type="Proteomes" id="UP000194139"/>
    </source>
</evidence>
<organism evidence="5 6">
    <name type="scientific">Bordetella genomosp. 9</name>
    <dbReference type="NCBI Taxonomy" id="1416803"/>
    <lineage>
        <taxon>Bacteria</taxon>
        <taxon>Pseudomonadati</taxon>
        <taxon>Pseudomonadota</taxon>
        <taxon>Betaproteobacteria</taxon>
        <taxon>Burkholderiales</taxon>
        <taxon>Alcaligenaceae</taxon>
        <taxon>Bordetella</taxon>
    </lineage>
</organism>
<dbReference type="AlphaFoldDB" id="A0A1W6Z0D5"/>
<dbReference type="InterPro" id="IPR013342">
    <property type="entry name" value="Mandelate_racemase_C"/>
</dbReference>
<dbReference type="InterPro" id="IPR013341">
    <property type="entry name" value="Mandelate_racemase_N_dom"/>
</dbReference>
<protein>
    <submittedName>
        <fullName evidence="5">Mandelate racemase</fullName>
    </submittedName>
</protein>
<dbReference type="SFLD" id="SFLDS00001">
    <property type="entry name" value="Enolase"/>
    <property type="match status" value="1"/>
</dbReference>
<evidence type="ECO:0000313" key="5">
    <source>
        <dbReference type="EMBL" id="ARP86589.1"/>
    </source>
</evidence>
<dbReference type="InterPro" id="IPR029065">
    <property type="entry name" value="Enolase_C-like"/>
</dbReference>
<dbReference type="GO" id="GO:0016836">
    <property type="term" value="F:hydro-lyase activity"/>
    <property type="evidence" value="ECO:0007669"/>
    <property type="project" value="TreeGrafter"/>
</dbReference>
<accession>A0A1W6Z0D5</accession>
<reference evidence="5 6" key="1">
    <citation type="submission" date="2017-05" db="EMBL/GenBank/DDBJ databases">
        <title>Complete and WGS of Bordetella genogroups.</title>
        <authorList>
            <person name="Spilker T."/>
            <person name="LiPuma J."/>
        </authorList>
    </citation>
    <scope>NUCLEOTIDE SEQUENCE [LARGE SCALE GENOMIC DNA]</scope>
    <source>
        <strain evidence="5 6">AU17164</strain>
    </source>
</reference>
<dbReference type="SUPFAM" id="SSF51604">
    <property type="entry name" value="Enolase C-terminal domain-like"/>
    <property type="match status" value="1"/>
</dbReference>
<dbReference type="Pfam" id="PF13378">
    <property type="entry name" value="MR_MLE_C"/>
    <property type="match status" value="1"/>
</dbReference>
<evidence type="ECO:0000256" key="2">
    <source>
        <dbReference type="ARBA" id="ARBA00022723"/>
    </source>
</evidence>